<organism evidence="2">
    <name type="scientific">marine sediment metagenome</name>
    <dbReference type="NCBI Taxonomy" id="412755"/>
    <lineage>
        <taxon>unclassified sequences</taxon>
        <taxon>metagenomes</taxon>
        <taxon>ecological metagenomes</taxon>
    </lineage>
</organism>
<accession>X1MF14</accession>
<feature type="domain" description="Uroporphyrinogen decarboxylase (URO-D)" evidence="1">
    <location>
        <begin position="29"/>
        <end position="279"/>
    </location>
</feature>
<sequence length="283" mass="32645">DRWGAKLRMPRKNGHYFDWVEFPINDISMEALNSYRWPELDSDKFISELKEKAKYLYENTIYALAGTAIFGGGVFEQPARIMGMERFLTSIALNEKFANMAMEKITELYVENCERYLNEIGKYIQVFVYWNDITGQTAPLISPDTYRRLIKPKDKRIIEMVKSKTDAKFFYHCCGAAGEFIPDFIEIGVDILNPVQVSAVGMDTARLKKEFGNDISFWGGGCDSQHVLPFGTPDEVREEVKRRINNLAEGGGFIFNAIHNIQDEVPPENIMAMFETFEEFRKY</sequence>
<comment type="caution">
    <text evidence="2">The sequence shown here is derived from an EMBL/GenBank/DDBJ whole genome shotgun (WGS) entry which is preliminary data.</text>
</comment>
<dbReference type="GO" id="GO:0006779">
    <property type="term" value="P:porphyrin-containing compound biosynthetic process"/>
    <property type="evidence" value="ECO:0007669"/>
    <property type="project" value="InterPro"/>
</dbReference>
<dbReference type="Pfam" id="PF01208">
    <property type="entry name" value="URO-D"/>
    <property type="match status" value="1"/>
</dbReference>
<dbReference type="PANTHER" id="PTHR47099:SF1">
    <property type="entry name" value="METHYLCOBAMIDE:COM METHYLTRANSFERASE MTBA"/>
    <property type="match status" value="1"/>
</dbReference>
<evidence type="ECO:0000313" key="2">
    <source>
        <dbReference type="EMBL" id="GAI13280.1"/>
    </source>
</evidence>
<dbReference type="EMBL" id="BARV01003911">
    <property type="protein sequence ID" value="GAI13280.1"/>
    <property type="molecule type" value="Genomic_DNA"/>
</dbReference>
<name>X1MF14_9ZZZZ</name>
<reference evidence="2" key="1">
    <citation type="journal article" date="2014" name="Front. Microbiol.">
        <title>High frequency of phylogenetically diverse reductive dehalogenase-homologous genes in deep subseafloor sedimentary metagenomes.</title>
        <authorList>
            <person name="Kawai M."/>
            <person name="Futagami T."/>
            <person name="Toyoda A."/>
            <person name="Takaki Y."/>
            <person name="Nishi S."/>
            <person name="Hori S."/>
            <person name="Arai W."/>
            <person name="Tsubouchi T."/>
            <person name="Morono Y."/>
            <person name="Uchiyama I."/>
            <person name="Ito T."/>
            <person name="Fujiyama A."/>
            <person name="Inagaki F."/>
            <person name="Takami H."/>
        </authorList>
    </citation>
    <scope>NUCLEOTIDE SEQUENCE</scope>
    <source>
        <strain evidence="2">Expedition CK06-06</strain>
    </source>
</reference>
<proteinExistence type="predicted"/>
<dbReference type="Gene3D" id="3.20.20.210">
    <property type="match status" value="1"/>
</dbReference>
<gene>
    <name evidence="2" type="ORF">S06H3_09038</name>
</gene>
<dbReference type="GO" id="GO:0004853">
    <property type="term" value="F:uroporphyrinogen decarboxylase activity"/>
    <property type="evidence" value="ECO:0007669"/>
    <property type="project" value="InterPro"/>
</dbReference>
<protein>
    <recommendedName>
        <fullName evidence="1">Uroporphyrinogen decarboxylase (URO-D) domain-containing protein</fullName>
    </recommendedName>
</protein>
<dbReference type="InterPro" id="IPR038071">
    <property type="entry name" value="UROD/MetE-like_sf"/>
</dbReference>
<evidence type="ECO:0000259" key="1">
    <source>
        <dbReference type="Pfam" id="PF01208"/>
    </source>
</evidence>
<feature type="non-terminal residue" evidence="2">
    <location>
        <position position="1"/>
    </location>
</feature>
<dbReference type="PANTHER" id="PTHR47099">
    <property type="entry name" value="METHYLCOBAMIDE:COM METHYLTRANSFERASE MTBA"/>
    <property type="match status" value="1"/>
</dbReference>
<dbReference type="AlphaFoldDB" id="X1MF14"/>
<dbReference type="InterPro" id="IPR052024">
    <property type="entry name" value="Methanogen_methyltrans"/>
</dbReference>
<dbReference type="SUPFAM" id="SSF51726">
    <property type="entry name" value="UROD/MetE-like"/>
    <property type="match status" value="1"/>
</dbReference>
<dbReference type="InterPro" id="IPR000257">
    <property type="entry name" value="Uroporphyrinogen_deCOase"/>
</dbReference>